<organism evidence="3">
    <name type="scientific">uncultured marine bacterium MedDCM-OCT-S09-C145</name>
    <dbReference type="NCBI Taxonomy" id="743075"/>
    <lineage>
        <taxon>Bacteria</taxon>
        <taxon>environmental samples</taxon>
    </lineage>
</organism>
<dbReference type="AlphaFoldDB" id="D6PGL9"/>
<feature type="domain" description="Glycine-rich" evidence="2">
    <location>
        <begin position="119"/>
        <end position="305"/>
    </location>
</feature>
<accession>D6PGL9</accession>
<protein>
    <recommendedName>
        <fullName evidence="2">Glycine-rich domain-containing protein</fullName>
    </recommendedName>
</protein>
<name>D6PGL9_9BACT</name>
<dbReference type="Pfam" id="PF21722">
    <property type="entry name" value="Gly_rich_2"/>
    <property type="match status" value="1"/>
</dbReference>
<reference evidence="3" key="1">
    <citation type="journal article" date="2010" name="ISME J.">
        <title>Metagenome of the Mediterranean deep chlorophyll maximum studied by direct and fosmid library 454 pyrosequencing.</title>
        <authorList>
            <person name="Ghai R."/>
            <person name="Martin-Cuadrado A.B."/>
            <person name="Molto A.G."/>
            <person name="Heredia I.G."/>
            <person name="Cabrera R."/>
            <person name="Martin J."/>
            <person name="Verdu M."/>
            <person name="Deschamps P."/>
            <person name="Moreira D."/>
            <person name="Lopez-Garcia P."/>
            <person name="Mira A."/>
            <person name="Rodriguez-Valera F."/>
        </authorList>
    </citation>
    <scope>NUCLEOTIDE SEQUENCE</scope>
</reference>
<feature type="compositionally biased region" description="Gly residues" evidence="1">
    <location>
        <begin position="209"/>
        <end position="224"/>
    </location>
</feature>
<feature type="region of interest" description="Disordered" evidence="1">
    <location>
        <begin position="205"/>
        <end position="224"/>
    </location>
</feature>
<sequence>MATINLGSIKFNWKGDYAAGTAYAVDDVVNSSGTSYVCVAASTGNAPPNATYWNVMAQGGTDVGTTLTTQGDILYRDGSGLQRLGAGTSGQFLKTLGTGANPTWSDAGGGLQSVQTFTSSGTYTKPSGISKIRVYVTGAGGGGGGSKSSYSRSSGSGGAAGGTAIKLLDASSITTVTVTIGTGGGGASAGNLASNGGTSSFGSHCSATGGEGGQSAGGYGNNQQGGVGSSGDLNLYGGGQNYSMESGGGAITSSKGADSYWGGGGAGRYDSTGNVGYFGSGGGGGSGNAASRSGGTGGNGVCYVEEYKYSK</sequence>
<proteinExistence type="predicted"/>
<dbReference type="InterPro" id="IPR049304">
    <property type="entry name" value="Gly_rich_dom"/>
</dbReference>
<dbReference type="Gene3D" id="2.10.10.20">
    <property type="entry name" value="Carbohydrate-binding module superfamily 5/12"/>
    <property type="match status" value="1"/>
</dbReference>
<evidence type="ECO:0000256" key="1">
    <source>
        <dbReference type="SAM" id="MobiDB-lite"/>
    </source>
</evidence>
<evidence type="ECO:0000259" key="2">
    <source>
        <dbReference type="Pfam" id="PF21722"/>
    </source>
</evidence>
<dbReference type="EMBL" id="GU943048">
    <property type="protein sequence ID" value="ADD94870.1"/>
    <property type="molecule type" value="Genomic_DNA"/>
</dbReference>
<evidence type="ECO:0000313" key="3">
    <source>
        <dbReference type="EMBL" id="ADD94870.1"/>
    </source>
</evidence>